<dbReference type="PANTHER" id="PTHR43347">
    <property type="entry name" value="ACYL-COA SYNTHETASE"/>
    <property type="match status" value="1"/>
</dbReference>
<keyword evidence="5" id="KW-0349">Heme</keyword>
<dbReference type="InterPro" id="IPR025110">
    <property type="entry name" value="AMP-bd_C"/>
</dbReference>
<keyword evidence="3" id="KW-0560">Oxidoreductase</keyword>
<dbReference type="Pfam" id="PF00501">
    <property type="entry name" value="AMP-binding"/>
    <property type="match status" value="1"/>
</dbReference>
<keyword evidence="2 5" id="KW-0479">Metal-binding</keyword>
<evidence type="ECO:0000313" key="10">
    <source>
        <dbReference type="EMBL" id="KAH1909115.1"/>
    </source>
</evidence>
<feature type="binding site" description="axial binding residue" evidence="5">
    <location>
        <position position="448"/>
    </location>
    <ligand>
        <name>heme</name>
        <dbReference type="ChEBI" id="CHEBI:30413"/>
    </ligand>
    <ligandPart>
        <name>Fe</name>
        <dbReference type="ChEBI" id="CHEBI:18248"/>
    </ligandPart>
</feature>
<dbReference type="FunFam" id="1.10.630.10:FF:000229">
    <property type="entry name" value="Cytochrome P450 oxidoreductase OrdA-like, putative"/>
    <property type="match status" value="1"/>
</dbReference>
<keyword evidence="6" id="KW-0472">Membrane</keyword>
<evidence type="ECO:0000256" key="3">
    <source>
        <dbReference type="ARBA" id="ARBA00023002"/>
    </source>
</evidence>
<dbReference type="InterPro" id="IPR017972">
    <property type="entry name" value="Cyt_P450_CS"/>
</dbReference>
<sequence length="1269" mass="141669">MAYELSTLQLSCVAFVAFMAVLVFRTRTRNLKQNVPPGPRPLPIIGNFFDLPPKGQPEYLHWFKHKDAYGPVSSINVMGTTLVIFHDKDAAHAVMGKKAQKTSARPQLNFAQLCGFENFLITHQYNDKYRLHRKMVHQEIGTKGLSAGFRPIQEQESIRFILQTFNRPDDILQHLKTLAAAIVLKITYGYSIERKGQDPLVELIEHAMENLSQAFVPLAWAVDSVPAIKYLPDWFPGMSYRKTARKWRAINEAAAELPYDFVKRQMAHKAHQPSYVSNLLEKHMIKSEDNKINVSAADEEAIKWTAVSLYAAGSDSTVAIIHSVICGLVMFPEVVTRAQEEIDRVVGSDRLPNFDDRTNLPYVDGIIKEAWRWNPVGPMGLTHKSEEDLVCGEYLIPKGSYLLPSLWWFLNDPKEYPEPRVFKPERYMEPFNHPDPSEIAFGYGRRSCAGRYFADASVYITVVQLLAVFNVRKARDDQGNEIPVTLQAIPGMVNRPAPFQFKVEPRSQHHIDLLRRIESEQIPEVQSGQVFACVFHLAIHPVVDAILGMDHPYLQDEVLRQSLQNPDEFWSRQAERLHWHRKPDTALRTTQKSLPDGTAHPMWEWFPGGEISTCYNCVDRHVAAGNGHESAIYYNSPVTNTKETITYHTLLREVETLAGVLREAGVKKGDVVMLYMPMIPAALIGMLAVNRLGAVHSVVFGGFAPNALAQRVEACKPDVLLTASCGIVGNRPPIAYQALVEEAIKLSYHKPAHTIVWQRDQLQWDFQESAPTWWRTVWQWIQRVLFRRRIRTAKQSSWQQLVASARARGLKADCVPVPSDQPIYIMHTSGTTGAPKGVLRSSGGHAVGLQFTIQYIFNIHGPRDVMFAASDIGWVVGHSYILYAPLLAGAATVLYEGKPVGTPDASAFWKVVEEYQVNTMFATPTALRAIKQEDPSNTKLAEIGARGGLRSLQALFLAGERSEPTLVSMYQELLDQHGGRNAQVIDNWWSTEAGSPITGRAMAPHFGLTTELSRSFDIPIPPIKPGSAGKPMPGFDVRVVDEHGEEVPKGSMGNIVLALPLGPTAFNTLWLEEERFYKSYLQRFDSRFLDTGDAGWVDPDGYVHVMSRNDDVLNVSAYRLSSGAIEEAISSHPQVAEACVVAIPDQLKGQLPFAFISLSVADHPDSAIPAPTIAAEVQSLVRSRVGAFASLGGIVQGKGMIPKTRSGKTLRRVLRELLENGVYGDLDRSVEVPSTIEDATAVQVARAQVREYFNRNKGKHKAIEARETA</sequence>
<dbReference type="GO" id="GO:0016705">
    <property type="term" value="F:oxidoreductase activity, acting on paired donors, with incorporation or reduction of molecular oxygen"/>
    <property type="evidence" value="ECO:0007669"/>
    <property type="project" value="InterPro"/>
</dbReference>
<dbReference type="GO" id="GO:0005506">
    <property type="term" value="F:iron ion binding"/>
    <property type="evidence" value="ECO:0007669"/>
    <property type="project" value="InterPro"/>
</dbReference>
<evidence type="ECO:0000259" key="8">
    <source>
        <dbReference type="Pfam" id="PF13193"/>
    </source>
</evidence>
<evidence type="ECO:0000256" key="6">
    <source>
        <dbReference type="SAM" id="Phobius"/>
    </source>
</evidence>
<feature type="domain" description="Acetyl-coenzyme A synthetase N-terminal" evidence="9">
    <location>
        <begin position="556"/>
        <end position="617"/>
    </location>
</feature>
<protein>
    <submittedName>
        <fullName evidence="10">Uncharacterized protein</fullName>
    </submittedName>
</protein>
<dbReference type="Pfam" id="PF00067">
    <property type="entry name" value="p450"/>
    <property type="match status" value="1"/>
</dbReference>
<dbReference type="Pfam" id="PF13193">
    <property type="entry name" value="AMP-binding_C"/>
    <property type="match status" value="1"/>
</dbReference>
<evidence type="ECO:0000259" key="7">
    <source>
        <dbReference type="Pfam" id="PF00501"/>
    </source>
</evidence>
<dbReference type="FunFam" id="3.40.50.12780:FF:000101">
    <property type="entry name" value="Acetate-CoA ligase, putative"/>
    <property type="match status" value="1"/>
</dbReference>
<dbReference type="Gene3D" id="3.30.300.30">
    <property type="match status" value="1"/>
</dbReference>
<proteinExistence type="inferred from homology"/>
<dbReference type="SUPFAM" id="SSF48264">
    <property type="entry name" value="Cytochrome P450"/>
    <property type="match status" value="1"/>
</dbReference>
<dbReference type="PROSITE" id="PS00086">
    <property type="entry name" value="CYTOCHROME_P450"/>
    <property type="match status" value="1"/>
</dbReference>
<dbReference type="GO" id="GO:0050218">
    <property type="term" value="F:propionate-CoA ligase activity"/>
    <property type="evidence" value="ECO:0007669"/>
    <property type="project" value="TreeGrafter"/>
</dbReference>
<comment type="similarity">
    <text evidence="1">Belongs to the ATP-dependent AMP-binding enzyme family.</text>
</comment>
<dbReference type="EMBL" id="JAIBSC010000015">
    <property type="protein sequence ID" value="KAH1909115.1"/>
    <property type="molecule type" value="Genomic_DNA"/>
</dbReference>
<accession>A0A8H4I9I5</accession>
<feature type="domain" description="AMP-binding enzyme C-terminal" evidence="8">
    <location>
        <begin position="1125"/>
        <end position="1208"/>
    </location>
</feature>
<dbReference type="Proteomes" id="UP000813423">
    <property type="component" value="Unassembled WGS sequence"/>
</dbReference>
<dbReference type="InterPro" id="IPR042099">
    <property type="entry name" value="ANL_N_sf"/>
</dbReference>
<dbReference type="InterPro" id="IPR020845">
    <property type="entry name" value="AMP-binding_CS"/>
</dbReference>
<feature type="transmembrane region" description="Helical" evidence="6">
    <location>
        <begin position="6"/>
        <end position="24"/>
    </location>
</feature>
<dbReference type="PANTHER" id="PTHR43347:SF3">
    <property type="entry name" value="ACYL-COA SYNTHETASE SHORT-CHAIN FAMILY MEMBER 3, MITOCHONDRIAL"/>
    <property type="match status" value="1"/>
</dbReference>
<reference evidence="10" key="1">
    <citation type="submission" date="2021-08" db="EMBL/GenBank/DDBJ databases">
        <title>Global Aspergillus fumigatus from environmental and clinical sources.</title>
        <authorList>
            <person name="Barber A."/>
            <person name="Sae-Ong T."/>
        </authorList>
    </citation>
    <scope>NUCLEOTIDE SEQUENCE</scope>
    <source>
        <strain evidence="10">NRZ-2016-071</strain>
    </source>
</reference>
<dbReference type="Gene3D" id="1.10.630.10">
    <property type="entry name" value="Cytochrome P450"/>
    <property type="match status" value="1"/>
</dbReference>
<evidence type="ECO:0000259" key="9">
    <source>
        <dbReference type="Pfam" id="PF16177"/>
    </source>
</evidence>
<dbReference type="InterPro" id="IPR036396">
    <property type="entry name" value="Cyt_P450_sf"/>
</dbReference>
<keyword evidence="6" id="KW-1133">Transmembrane helix</keyword>
<keyword evidence="6" id="KW-0812">Transmembrane</keyword>
<dbReference type="GO" id="GO:0004497">
    <property type="term" value="F:monooxygenase activity"/>
    <property type="evidence" value="ECO:0007669"/>
    <property type="project" value="InterPro"/>
</dbReference>
<dbReference type="InterPro" id="IPR032387">
    <property type="entry name" value="ACAS_N"/>
</dbReference>
<evidence type="ECO:0000256" key="5">
    <source>
        <dbReference type="PIRSR" id="PIRSR602401-1"/>
    </source>
</evidence>
<comment type="caution">
    <text evidence="10">The sequence shown here is derived from an EMBL/GenBank/DDBJ whole genome shotgun (WGS) entry which is preliminary data.</text>
</comment>
<dbReference type="InterPro" id="IPR000873">
    <property type="entry name" value="AMP-dep_synth/lig_dom"/>
</dbReference>
<gene>
    <name evidence="10" type="ORF">KXV57_002215</name>
</gene>
<dbReference type="Gene3D" id="3.40.50.12780">
    <property type="entry name" value="N-terminal domain of ligase-like"/>
    <property type="match status" value="1"/>
</dbReference>
<name>A0A8H4I9I5_ASPFM</name>
<dbReference type="InterPro" id="IPR001128">
    <property type="entry name" value="Cyt_P450"/>
</dbReference>
<keyword evidence="4 5" id="KW-0408">Iron</keyword>
<dbReference type="PRINTS" id="PR00463">
    <property type="entry name" value="EP450I"/>
</dbReference>
<dbReference type="SUPFAM" id="SSF56801">
    <property type="entry name" value="Acetyl-CoA synthetase-like"/>
    <property type="match status" value="1"/>
</dbReference>
<evidence type="ECO:0000256" key="4">
    <source>
        <dbReference type="ARBA" id="ARBA00023004"/>
    </source>
</evidence>
<dbReference type="InterPro" id="IPR045851">
    <property type="entry name" value="AMP-bd_C_sf"/>
</dbReference>
<feature type="domain" description="AMP-dependent synthetase/ligase" evidence="7">
    <location>
        <begin position="623"/>
        <end position="1058"/>
    </location>
</feature>
<dbReference type="AlphaFoldDB" id="A0A8H4I9I5"/>
<evidence type="ECO:0000313" key="11">
    <source>
        <dbReference type="Proteomes" id="UP000813423"/>
    </source>
</evidence>
<dbReference type="GO" id="GO:0044283">
    <property type="term" value="P:small molecule biosynthetic process"/>
    <property type="evidence" value="ECO:0007669"/>
    <property type="project" value="UniProtKB-ARBA"/>
</dbReference>
<organism evidence="10 11">
    <name type="scientific">Aspergillus fumigatus</name>
    <name type="common">Neosartorya fumigata</name>
    <dbReference type="NCBI Taxonomy" id="746128"/>
    <lineage>
        <taxon>Eukaryota</taxon>
        <taxon>Fungi</taxon>
        <taxon>Dikarya</taxon>
        <taxon>Ascomycota</taxon>
        <taxon>Pezizomycotina</taxon>
        <taxon>Eurotiomycetes</taxon>
        <taxon>Eurotiomycetidae</taxon>
        <taxon>Eurotiales</taxon>
        <taxon>Aspergillaceae</taxon>
        <taxon>Aspergillus</taxon>
        <taxon>Aspergillus subgen. Fumigati</taxon>
    </lineage>
</organism>
<evidence type="ECO:0000256" key="1">
    <source>
        <dbReference type="ARBA" id="ARBA00006432"/>
    </source>
</evidence>
<dbReference type="GO" id="GO:0020037">
    <property type="term" value="F:heme binding"/>
    <property type="evidence" value="ECO:0007669"/>
    <property type="project" value="InterPro"/>
</dbReference>
<comment type="cofactor">
    <cofactor evidence="5">
        <name>heme</name>
        <dbReference type="ChEBI" id="CHEBI:30413"/>
    </cofactor>
</comment>
<dbReference type="InterPro" id="IPR002401">
    <property type="entry name" value="Cyt_P450_E_grp-I"/>
</dbReference>
<evidence type="ECO:0000256" key="2">
    <source>
        <dbReference type="ARBA" id="ARBA00022723"/>
    </source>
</evidence>
<dbReference type="PROSITE" id="PS00455">
    <property type="entry name" value="AMP_BINDING"/>
    <property type="match status" value="1"/>
</dbReference>
<dbReference type="Pfam" id="PF16177">
    <property type="entry name" value="ACAS_N"/>
    <property type="match status" value="1"/>
</dbReference>
<dbReference type="CDD" id="cd11065">
    <property type="entry name" value="CYP64-like"/>
    <property type="match status" value="1"/>
</dbReference>